<feature type="transmembrane region" description="Helical" evidence="1">
    <location>
        <begin position="27"/>
        <end position="47"/>
    </location>
</feature>
<keyword evidence="3" id="KW-1185">Reference proteome</keyword>
<dbReference type="AlphaFoldDB" id="G1WAC1"/>
<name>G1WAC1_9BACT</name>
<sequence>MDISYTGYPVFKGLQKPLEFMGIRGKFLIYAAAIVGLSFITFIIVAFLTNKLYGFLAMLVVAGGGYLLIFFKQKEGLHSKHKFRGVVVYKDLFIKEY</sequence>
<evidence type="ECO:0008006" key="4">
    <source>
        <dbReference type="Google" id="ProtNLM"/>
    </source>
</evidence>
<gene>
    <name evidence="2" type="ORF">HMPREF9431_00766</name>
</gene>
<dbReference type="PATRIC" id="fig|702438.4.peg.784"/>
<evidence type="ECO:0000313" key="3">
    <source>
        <dbReference type="Proteomes" id="UP000005141"/>
    </source>
</evidence>
<comment type="caution">
    <text evidence="2">The sequence shown here is derived from an EMBL/GenBank/DDBJ whole genome shotgun (WGS) entry which is preliminary data.</text>
</comment>
<accession>G1WAC1</accession>
<evidence type="ECO:0000256" key="1">
    <source>
        <dbReference type="SAM" id="Phobius"/>
    </source>
</evidence>
<dbReference type="GeneID" id="95425466"/>
<reference evidence="2 3" key="1">
    <citation type="submission" date="2011-07" db="EMBL/GenBank/DDBJ databases">
        <title>The Genome Sequence of Prevotella oulorum F0390.</title>
        <authorList>
            <consortium name="The Broad Institute Genome Sequencing Platform"/>
            <consortium name="The Broad Institute Genome Sequencing Center for Infectious Disease"/>
            <person name="Earl A."/>
            <person name="Ward D."/>
            <person name="Feldgarden M."/>
            <person name="Gevers D."/>
            <person name="Izard J."/>
            <person name="Ganesan A."/>
            <person name="Baranova O.V."/>
            <person name="Blanton J.M."/>
            <person name="Tanner A.C."/>
            <person name="Dewhirst F.E."/>
            <person name="Young S.K."/>
            <person name="Zeng Q."/>
            <person name="Gargeya S."/>
            <person name="Fitzgerald M."/>
            <person name="Haas B."/>
            <person name="Abouelleil A."/>
            <person name="Alvarado L."/>
            <person name="Arachchi H.M."/>
            <person name="Berlin A."/>
            <person name="Brown A."/>
            <person name="Chapman S.B."/>
            <person name="Chen Z."/>
            <person name="Dunbar C."/>
            <person name="Freedman E."/>
            <person name="Gearin G."/>
            <person name="Gellesch M."/>
            <person name="Goldberg J."/>
            <person name="Griggs A."/>
            <person name="Gujja S."/>
            <person name="Heiman D."/>
            <person name="Howarth C."/>
            <person name="Larson L."/>
            <person name="Lui A."/>
            <person name="MacDonald P.J.P."/>
            <person name="Mehta T."/>
            <person name="Montmayeur A."/>
            <person name="Murphy C."/>
            <person name="Neiman D."/>
            <person name="Pearson M."/>
            <person name="Priest M."/>
            <person name="Roberts A."/>
            <person name="Saif S."/>
            <person name="Shea T."/>
            <person name="Shenoy N."/>
            <person name="Sisk P."/>
            <person name="Stolte C."/>
            <person name="Sykes S."/>
            <person name="Wortman J."/>
            <person name="Nusbaum C."/>
            <person name="Birren B."/>
        </authorList>
    </citation>
    <scope>NUCLEOTIDE SEQUENCE [LARGE SCALE GENOMIC DNA]</scope>
    <source>
        <strain evidence="2 3">F0390</strain>
    </source>
</reference>
<dbReference type="HOGENOM" id="CLU_176887_0_0_10"/>
<dbReference type="EMBL" id="ADGI01000025">
    <property type="protein sequence ID" value="EGV33530.1"/>
    <property type="molecule type" value="Genomic_DNA"/>
</dbReference>
<proteinExistence type="predicted"/>
<keyword evidence="1" id="KW-1133">Transmembrane helix</keyword>
<dbReference type="RefSeq" id="WP_004379767.1">
    <property type="nucleotide sequence ID" value="NZ_JH114215.1"/>
</dbReference>
<keyword evidence="1" id="KW-0812">Transmembrane</keyword>
<keyword evidence="1" id="KW-0472">Membrane</keyword>
<feature type="transmembrane region" description="Helical" evidence="1">
    <location>
        <begin position="53"/>
        <end position="71"/>
    </location>
</feature>
<organism evidence="2 3">
    <name type="scientific">Segatella oulorum F0390</name>
    <dbReference type="NCBI Taxonomy" id="702438"/>
    <lineage>
        <taxon>Bacteria</taxon>
        <taxon>Pseudomonadati</taxon>
        <taxon>Bacteroidota</taxon>
        <taxon>Bacteroidia</taxon>
        <taxon>Bacteroidales</taxon>
        <taxon>Prevotellaceae</taxon>
        <taxon>Segatella</taxon>
    </lineage>
</organism>
<evidence type="ECO:0000313" key="2">
    <source>
        <dbReference type="EMBL" id="EGV33530.1"/>
    </source>
</evidence>
<dbReference type="OrthoDB" id="1048241at2"/>
<dbReference type="eggNOG" id="ENOG50336JJ">
    <property type="taxonomic scope" value="Bacteria"/>
</dbReference>
<dbReference type="Proteomes" id="UP000005141">
    <property type="component" value="Unassembled WGS sequence"/>
</dbReference>
<protein>
    <recommendedName>
        <fullName evidence="4">DUF4133 domain-containing protein</fullName>
    </recommendedName>
</protein>